<organism evidence="6 7">
    <name type="scientific">Drosophila navojoa</name>
    <name type="common">Fruit fly</name>
    <dbReference type="NCBI Taxonomy" id="7232"/>
    <lineage>
        <taxon>Eukaryota</taxon>
        <taxon>Metazoa</taxon>
        <taxon>Ecdysozoa</taxon>
        <taxon>Arthropoda</taxon>
        <taxon>Hexapoda</taxon>
        <taxon>Insecta</taxon>
        <taxon>Pterygota</taxon>
        <taxon>Neoptera</taxon>
        <taxon>Endopterygota</taxon>
        <taxon>Diptera</taxon>
        <taxon>Brachycera</taxon>
        <taxon>Muscomorpha</taxon>
        <taxon>Ephydroidea</taxon>
        <taxon>Drosophilidae</taxon>
        <taxon>Drosophila</taxon>
    </lineage>
</organism>
<keyword evidence="4" id="KW-0472">Membrane</keyword>
<dbReference type="OrthoDB" id="2013775at2759"/>
<dbReference type="OMA" id="IHPYWTT"/>
<dbReference type="KEGG" id="dnv:108649022"/>
<keyword evidence="7" id="KW-1185">Reference proteome</keyword>
<gene>
    <name evidence="6" type="ORF">AWZ03_004576</name>
</gene>
<feature type="signal peptide" evidence="5">
    <location>
        <begin position="1"/>
        <end position="20"/>
    </location>
</feature>
<keyword evidence="3" id="KW-0677">Repeat</keyword>
<evidence type="ECO:0008006" key="8">
    <source>
        <dbReference type="Google" id="ProtNLM"/>
    </source>
</evidence>
<protein>
    <recommendedName>
        <fullName evidence="8">LRRCT domain-containing protein</fullName>
    </recommendedName>
</protein>
<dbReference type="STRING" id="7232.A0A484BMY3"/>
<evidence type="ECO:0000256" key="2">
    <source>
        <dbReference type="ARBA" id="ARBA00022729"/>
    </source>
</evidence>
<evidence type="ECO:0000256" key="3">
    <source>
        <dbReference type="ARBA" id="ARBA00022737"/>
    </source>
</evidence>
<accession>A0A484BMY3</accession>
<comment type="caution">
    <text evidence="6">The sequence shown here is derived from an EMBL/GenBank/DDBJ whole genome shotgun (WGS) entry which is preliminary data.</text>
</comment>
<name>A0A484BMY3_DRONA</name>
<dbReference type="GO" id="GO:0016020">
    <property type="term" value="C:membrane"/>
    <property type="evidence" value="ECO:0007669"/>
    <property type="project" value="UniProtKB-SubCell"/>
</dbReference>
<feature type="transmembrane region" description="Helical" evidence="4">
    <location>
        <begin position="496"/>
        <end position="517"/>
    </location>
</feature>
<dbReference type="PRINTS" id="PR00019">
    <property type="entry name" value="LEURICHRPT"/>
</dbReference>
<dbReference type="InterPro" id="IPR050467">
    <property type="entry name" value="LRFN"/>
</dbReference>
<dbReference type="PANTHER" id="PTHR45842">
    <property type="entry name" value="SYNAPTIC ADHESION-LIKE MOLECULE SALM"/>
    <property type="match status" value="1"/>
</dbReference>
<evidence type="ECO:0000313" key="7">
    <source>
        <dbReference type="Proteomes" id="UP000295192"/>
    </source>
</evidence>
<sequence length="556" mass="61900">MHRLCLVLLLLLLNIQCLLAAPVYDENKRLNLSASCPDSSCRLWGLQSDYQQALHYSGGQVLPLQALLLGNCLMRALPLELFRLTPNLHSLQVLNCSTYHVSREHFQALPQLRQLMLQRNKIARLSGQLFGSLRQLQVLQLDQNIIQLVPAQAFEGLTQLQVLGLQGNGISELMAGAFAPLANLVHLDLSDNEITHMDAKTFERNSKLQTLLLRGNSLAEFEPNSLAALPGLRLLDLSECELHELPELRLLGAQTLRLEGSGVQRLIIDGGVINLLAGNNALTQLSIGDKSAVIELDLHANQLSGNVTSALLLGMWNLQRLDLAKNNIDALTSGSSSSALLLPSLTQLNLAHNQLRSLPPDAALWPPQLTQLDISFNHLLTVTAEGLATLPRLQRLHMEGTRLQEFDHELFHRQHQHLQELGICDTELSFPRMHRVMIYLSDRGVHLPLRCLQRPESGNIDARAVPPTELAALDAVPVQARAGVTGIHPYWTTRDILALLTLMTVFIILLIQLYHILDEEGCLRRMRLWLTGRQPARVNGTRSRRLNEQDSESSSD</sequence>
<dbReference type="InterPro" id="IPR032675">
    <property type="entry name" value="LRR_dom_sf"/>
</dbReference>
<dbReference type="PANTHER" id="PTHR45842:SF22">
    <property type="entry name" value="INSULIN-LIKE GROWTH FACTOR-BINDING PROTEIN COMPLEX ACID LABILE SUBUNIT ISOFORM X1"/>
    <property type="match status" value="1"/>
</dbReference>
<keyword evidence="4" id="KW-1133">Transmembrane helix</keyword>
<dbReference type="Proteomes" id="UP000295192">
    <property type="component" value="Unassembled WGS sequence"/>
</dbReference>
<evidence type="ECO:0000256" key="4">
    <source>
        <dbReference type="SAM" id="Phobius"/>
    </source>
</evidence>
<dbReference type="PROSITE" id="PS51450">
    <property type="entry name" value="LRR"/>
    <property type="match status" value="2"/>
</dbReference>
<dbReference type="InterPro" id="IPR001611">
    <property type="entry name" value="Leu-rich_rpt"/>
</dbReference>
<evidence type="ECO:0000256" key="1">
    <source>
        <dbReference type="ARBA" id="ARBA00022614"/>
    </source>
</evidence>
<dbReference type="Pfam" id="PF13855">
    <property type="entry name" value="LRR_8"/>
    <property type="match status" value="2"/>
</dbReference>
<reference evidence="6 7" key="1">
    <citation type="journal article" date="2019" name="J. Hered.">
        <title>An Improved Genome Assembly for Drosophila navojoa, the Basal Species in the mojavensis Cluster.</title>
        <authorList>
            <person name="Vanderlinde T."/>
            <person name="Dupim E.G."/>
            <person name="Nazario-Yepiz N.O."/>
            <person name="Carvalho A.B."/>
        </authorList>
    </citation>
    <scope>NUCLEOTIDE SEQUENCE [LARGE SCALE GENOMIC DNA]</scope>
    <source>
        <strain evidence="6">Navoj_Jal97</strain>
        <tissue evidence="6">Whole organism</tissue>
    </source>
</reference>
<dbReference type="InterPro" id="IPR003591">
    <property type="entry name" value="Leu-rich_rpt_typical-subtyp"/>
</dbReference>
<dbReference type="EMBL" id="LSRL02000027">
    <property type="protein sequence ID" value="TDG49091.1"/>
    <property type="molecule type" value="Genomic_DNA"/>
</dbReference>
<evidence type="ECO:0000256" key="5">
    <source>
        <dbReference type="SAM" id="SignalP"/>
    </source>
</evidence>
<keyword evidence="2 5" id="KW-0732">Signal</keyword>
<dbReference type="SMART" id="SM00369">
    <property type="entry name" value="LRR_TYP"/>
    <property type="match status" value="9"/>
</dbReference>
<proteinExistence type="predicted"/>
<evidence type="ECO:0000313" key="6">
    <source>
        <dbReference type="EMBL" id="TDG49091.1"/>
    </source>
</evidence>
<keyword evidence="4" id="KW-0812">Transmembrane</keyword>
<keyword evidence="1" id="KW-0433">Leucine-rich repeat</keyword>
<dbReference type="AlphaFoldDB" id="A0A484BMY3"/>
<feature type="chain" id="PRO_5019783403" description="LRRCT domain-containing protein" evidence="5">
    <location>
        <begin position="21"/>
        <end position="556"/>
    </location>
</feature>
<dbReference type="SUPFAM" id="SSF52058">
    <property type="entry name" value="L domain-like"/>
    <property type="match status" value="1"/>
</dbReference>
<dbReference type="Gene3D" id="3.80.10.10">
    <property type="entry name" value="Ribonuclease Inhibitor"/>
    <property type="match status" value="2"/>
</dbReference>